<dbReference type="Proteomes" id="UP000249619">
    <property type="component" value="Unassembled WGS sequence"/>
</dbReference>
<protein>
    <recommendedName>
        <fullName evidence="5">GPI anchored protein</fullName>
    </recommendedName>
</protein>
<gene>
    <name evidence="3" type="ORF">DDE83_005376</name>
</gene>
<evidence type="ECO:0008006" key="5">
    <source>
        <dbReference type="Google" id="ProtNLM"/>
    </source>
</evidence>
<proteinExistence type="predicted"/>
<comment type="caution">
    <text evidence="3">The sequence shown here is derived from an EMBL/GenBank/DDBJ whole genome shotgun (WGS) entry which is preliminary data.</text>
</comment>
<sequence length="230" mass="22575">MISKLFTAFSLGLTAAAAAANDGATTTISIPWMGYTEDQLSAMSGLFEGSIVSANPTATTVSMACADQAECGVFPRETIVFGPSTYNMDMSDPSPDADFTGTMDCVVGKTAVCVESASGTEANFPGSSTVTYEATLVGTSGLRITAGVEKLNVKADATTEAEASATASTHPDGSRSESLSASTGSVTPSGAASQTGSAAAPDSTGAANGNAVDGGGLLSIAAGVLGGLLL</sequence>
<organism evidence="3 4">
    <name type="scientific">Stemphylium lycopersici</name>
    <name type="common">Tomato gray leaf spot disease fungus</name>
    <name type="synonym">Thyrospora lycopersici</name>
    <dbReference type="NCBI Taxonomy" id="183478"/>
    <lineage>
        <taxon>Eukaryota</taxon>
        <taxon>Fungi</taxon>
        <taxon>Dikarya</taxon>
        <taxon>Ascomycota</taxon>
        <taxon>Pezizomycotina</taxon>
        <taxon>Dothideomycetes</taxon>
        <taxon>Pleosporomycetidae</taxon>
        <taxon>Pleosporales</taxon>
        <taxon>Pleosporineae</taxon>
        <taxon>Pleosporaceae</taxon>
        <taxon>Stemphylium</taxon>
    </lineage>
</organism>
<evidence type="ECO:0000256" key="2">
    <source>
        <dbReference type="SAM" id="SignalP"/>
    </source>
</evidence>
<feature type="signal peptide" evidence="2">
    <location>
        <begin position="1"/>
        <end position="20"/>
    </location>
</feature>
<keyword evidence="2" id="KW-0732">Signal</keyword>
<name>A0A364N1U9_STELY</name>
<dbReference type="AlphaFoldDB" id="A0A364N1U9"/>
<dbReference type="PANTHER" id="PTHR40640">
    <property type="entry name" value="ANCHORED GLYCOPROTEIN, PUTATIVE (AFU_ORTHOLOGUE AFUA_8G04860)-RELATED"/>
    <property type="match status" value="1"/>
</dbReference>
<feature type="region of interest" description="Disordered" evidence="1">
    <location>
        <begin position="161"/>
        <end position="206"/>
    </location>
</feature>
<dbReference type="STRING" id="183478.A0A364N1U9"/>
<dbReference type="EMBL" id="QGDH01000072">
    <property type="protein sequence ID" value="RAR09730.1"/>
    <property type="molecule type" value="Genomic_DNA"/>
</dbReference>
<feature type="compositionally biased region" description="Low complexity" evidence="1">
    <location>
        <begin position="187"/>
        <end position="206"/>
    </location>
</feature>
<accession>A0A364N1U9</accession>
<feature type="chain" id="PRO_5016842390" description="GPI anchored protein" evidence="2">
    <location>
        <begin position="21"/>
        <end position="230"/>
    </location>
</feature>
<reference evidence="4" key="1">
    <citation type="submission" date="2018-05" db="EMBL/GenBank/DDBJ databases">
        <title>Draft genome sequence of Stemphylium lycopersici strain CIDEFI 213.</title>
        <authorList>
            <person name="Medina R."/>
            <person name="Franco M.E.E."/>
            <person name="Lucentini C.G."/>
            <person name="Saparrat M.C.N."/>
            <person name="Balatti P.A."/>
        </authorList>
    </citation>
    <scope>NUCLEOTIDE SEQUENCE [LARGE SCALE GENOMIC DNA]</scope>
    <source>
        <strain evidence="4">CIDEFI 213</strain>
    </source>
</reference>
<feature type="compositionally biased region" description="Polar residues" evidence="1">
    <location>
        <begin position="176"/>
        <end position="186"/>
    </location>
</feature>
<dbReference type="PANTHER" id="PTHR40640:SF1">
    <property type="entry name" value="ANCHORED GLYCOPROTEIN, PUTATIVE (AFU_ORTHOLOGUE AFUA_8G04860)-RELATED"/>
    <property type="match status" value="1"/>
</dbReference>
<evidence type="ECO:0000256" key="1">
    <source>
        <dbReference type="SAM" id="MobiDB-lite"/>
    </source>
</evidence>
<keyword evidence="4" id="KW-1185">Reference proteome</keyword>
<evidence type="ECO:0000313" key="4">
    <source>
        <dbReference type="Proteomes" id="UP000249619"/>
    </source>
</evidence>
<evidence type="ECO:0000313" key="3">
    <source>
        <dbReference type="EMBL" id="RAR09730.1"/>
    </source>
</evidence>